<sequence length="436" mass="49841">MSVSKSPHQVISDGIDATSHQILQLCDNGESLYDLALDLDTYIELLDRAHENDETDYANQEPVLKEAHIRNRLLMAKMVVALCLRSAYPDTENTFTPLIQLSETQWRDLGAELEYLWDIMQNEDKFSRQMDELQDSYFSLRRRMESMEALARLKSQLTSFVHELVDDDAPAECIAEYKRTAEANRELLEGIHGATGHYFYVPTKDLPRVINGDSLTSLITKIDDMLTKKVIPLSEMQSDFSKLAKHCNACLPPPKFFEVGYFRESNSFTEEINSQPNKVDDTDKPPSTPIAPAGTSISLRKSSANADNDESQINVKKPRAKRKRARTGNKRDDEVVSSQDVRRPCKEESPKPKKRGENELDFDSDTETKTSVSSNSKRKKRVPYTDEEKTALIEGVKQYGVGSWKEILQHYDDVFKQNKRSNVNLKDLYRTLTKRD</sequence>
<dbReference type="PANTHER" id="PTHR46734">
    <property type="entry name" value="TELOMERIC REPEAT-BINDING FACTOR 1 TERF1"/>
    <property type="match status" value="1"/>
</dbReference>
<dbReference type="InterPro" id="IPR052450">
    <property type="entry name" value="TRBD-Containing_Protein"/>
</dbReference>
<dbReference type="SUPFAM" id="SSF46689">
    <property type="entry name" value="Homeodomain-like"/>
    <property type="match status" value="1"/>
</dbReference>
<dbReference type="CDD" id="cd11660">
    <property type="entry name" value="SANT_TRF"/>
    <property type="match status" value="1"/>
</dbReference>
<name>A0ABD3PVP5_9STRA</name>
<gene>
    <name evidence="5" type="ORF">HJC23_011117</name>
</gene>
<dbReference type="Proteomes" id="UP001516023">
    <property type="component" value="Unassembled WGS sequence"/>
</dbReference>
<dbReference type="SMART" id="SM00717">
    <property type="entry name" value="SANT"/>
    <property type="match status" value="1"/>
</dbReference>
<dbReference type="EMBL" id="JABMIG020000107">
    <property type="protein sequence ID" value="KAL3791988.1"/>
    <property type="molecule type" value="Genomic_DNA"/>
</dbReference>
<feature type="compositionally biased region" description="Polar residues" evidence="2">
    <location>
        <begin position="295"/>
        <end position="314"/>
    </location>
</feature>
<keyword evidence="6" id="KW-1185">Reference proteome</keyword>
<organism evidence="5 6">
    <name type="scientific">Cyclotella cryptica</name>
    <dbReference type="NCBI Taxonomy" id="29204"/>
    <lineage>
        <taxon>Eukaryota</taxon>
        <taxon>Sar</taxon>
        <taxon>Stramenopiles</taxon>
        <taxon>Ochrophyta</taxon>
        <taxon>Bacillariophyta</taxon>
        <taxon>Coscinodiscophyceae</taxon>
        <taxon>Thalassiosirophycidae</taxon>
        <taxon>Stephanodiscales</taxon>
        <taxon>Stephanodiscaceae</taxon>
        <taxon>Cyclotella</taxon>
    </lineage>
</organism>
<reference evidence="5 6" key="1">
    <citation type="journal article" date="2020" name="G3 (Bethesda)">
        <title>Improved Reference Genome for Cyclotella cryptica CCMP332, a Model for Cell Wall Morphogenesis, Salinity Adaptation, and Lipid Production in Diatoms (Bacillariophyta).</title>
        <authorList>
            <person name="Roberts W.R."/>
            <person name="Downey K.M."/>
            <person name="Ruck E.C."/>
            <person name="Traller J.C."/>
            <person name="Alverson A.J."/>
        </authorList>
    </citation>
    <scope>NUCLEOTIDE SEQUENCE [LARGE SCALE GENOMIC DNA]</scope>
    <source>
        <strain evidence="5 6">CCMP332</strain>
    </source>
</reference>
<keyword evidence="1" id="KW-0539">Nucleus</keyword>
<evidence type="ECO:0000259" key="4">
    <source>
        <dbReference type="PROSITE" id="PS51294"/>
    </source>
</evidence>
<dbReference type="Pfam" id="PF00249">
    <property type="entry name" value="Myb_DNA-binding"/>
    <property type="match status" value="1"/>
</dbReference>
<feature type="domain" description="Myb-like" evidence="3">
    <location>
        <begin position="376"/>
        <end position="433"/>
    </location>
</feature>
<feature type="compositionally biased region" description="Basic residues" evidence="2">
    <location>
        <begin position="316"/>
        <end position="328"/>
    </location>
</feature>
<evidence type="ECO:0000259" key="3">
    <source>
        <dbReference type="PROSITE" id="PS50090"/>
    </source>
</evidence>
<accession>A0ABD3PVP5</accession>
<dbReference type="InterPro" id="IPR017930">
    <property type="entry name" value="Myb_dom"/>
</dbReference>
<feature type="compositionally biased region" description="Basic and acidic residues" evidence="2">
    <location>
        <begin position="329"/>
        <end position="358"/>
    </location>
</feature>
<evidence type="ECO:0000256" key="2">
    <source>
        <dbReference type="SAM" id="MobiDB-lite"/>
    </source>
</evidence>
<evidence type="ECO:0000313" key="5">
    <source>
        <dbReference type="EMBL" id="KAL3791988.1"/>
    </source>
</evidence>
<dbReference type="Gene3D" id="1.10.246.220">
    <property type="match status" value="1"/>
</dbReference>
<evidence type="ECO:0000313" key="6">
    <source>
        <dbReference type="Proteomes" id="UP001516023"/>
    </source>
</evidence>
<protein>
    <submittedName>
        <fullName evidence="5">Uncharacterized protein</fullName>
    </submittedName>
</protein>
<proteinExistence type="predicted"/>
<dbReference type="PROSITE" id="PS50090">
    <property type="entry name" value="MYB_LIKE"/>
    <property type="match status" value="1"/>
</dbReference>
<comment type="caution">
    <text evidence="5">The sequence shown here is derived from an EMBL/GenBank/DDBJ whole genome shotgun (WGS) entry which is preliminary data.</text>
</comment>
<evidence type="ECO:0000256" key="1">
    <source>
        <dbReference type="ARBA" id="ARBA00023242"/>
    </source>
</evidence>
<feature type="region of interest" description="Disordered" evidence="2">
    <location>
        <begin position="273"/>
        <end position="386"/>
    </location>
</feature>
<dbReference type="InterPro" id="IPR001005">
    <property type="entry name" value="SANT/Myb"/>
</dbReference>
<dbReference type="PANTHER" id="PTHR46734:SF1">
    <property type="entry name" value="TELOMERIC REPEAT-BINDING FACTOR 1"/>
    <property type="match status" value="1"/>
</dbReference>
<dbReference type="InterPro" id="IPR009057">
    <property type="entry name" value="Homeodomain-like_sf"/>
</dbReference>
<feature type="domain" description="HTH myb-type" evidence="4">
    <location>
        <begin position="376"/>
        <end position="436"/>
    </location>
</feature>
<dbReference type="AlphaFoldDB" id="A0ABD3PVP5"/>
<dbReference type="PROSITE" id="PS51294">
    <property type="entry name" value="HTH_MYB"/>
    <property type="match status" value="1"/>
</dbReference>